<comment type="cofactor">
    <cofactor evidence="3">
        <name>Mg(2+)</name>
        <dbReference type="ChEBI" id="CHEBI:18420"/>
    </cofactor>
</comment>
<dbReference type="HAMAP" id="MF_02225">
    <property type="entry name" value="CoaBC"/>
    <property type="match status" value="1"/>
</dbReference>
<sequence>MRIVLGVGGGIAAYKSASLLRLMTEAGHEVTVVPTVHAEEFVGRATWEALSGHPVSTDTFDDVDQVRHVRLGREAELVVVAPATADLLARTAVGMAPDLLGNVLLTATCPVLVAPAMHTEMWLHPATQENVAVLRRRGVTVLEPAVGRLTGKDSGPGRLPEPEDIWAAAQALAADAPAFSRGRAVTQEGATTAPASAISVATSDPTVPDAPGSLGIPGDRPSSGPLSGRRVVITGGGTREPLDPVRYLGNRSSGKQAVAIAEQALAAGADVTLIAAAMTAQPPAGAELVDVESTQELLEAVLEHAPGADVLVMAAAVADFRPVDVAETKIKKGEDDSSPTLVLERTPDVLATAVAERAAGADMPGLIVGFAAETGDGESSVLEYAQAKLARKGCEMLVVNDVGAGRVFGRDETEVTVLFADGREPVSRAGDKTDAARLVVEQMTLAL</sequence>
<dbReference type="AlphaFoldDB" id="A0A1R4IBX3"/>
<dbReference type="GO" id="GO:0010181">
    <property type="term" value="F:FMN binding"/>
    <property type="evidence" value="ECO:0007669"/>
    <property type="project" value="UniProtKB-UniRule"/>
</dbReference>
<dbReference type="EMBL" id="FUKP01000007">
    <property type="protein sequence ID" value="SJN16793.1"/>
    <property type="molecule type" value="Genomic_DNA"/>
</dbReference>
<dbReference type="GO" id="GO:0046872">
    <property type="term" value="F:metal ion binding"/>
    <property type="evidence" value="ECO:0007669"/>
    <property type="project" value="UniProtKB-KW"/>
</dbReference>
<comment type="function">
    <text evidence="3">Catalyzes two sequential steps in the biosynthesis of coenzyme A. In the first step cysteine is conjugated to 4'-phosphopantothenate to form 4-phosphopantothenoylcysteine. In the second step the latter compound is decarboxylated to form 4'-phosphopantotheine.</text>
</comment>
<evidence type="ECO:0000259" key="4">
    <source>
        <dbReference type="Pfam" id="PF02441"/>
    </source>
</evidence>
<name>A0A1R4IBX3_9MICC</name>
<dbReference type="InterPro" id="IPR035929">
    <property type="entry name" value="CoaB-like_sf"/>
</dbReference>
<dbReference type="EC" id="4.1.1.36" evidence="3"/>
<dbReference type="Gene3D" id="3.40.50.1950">
    <property type="entry name" value="Flavin prenyltransferase-like"/>
    <property type="match status" value="1"/>
</dbReference>
<accession>A0A1R4IBX3</accession>
<dbReference type="GO" id="GO:0015941">
    <property type="term" value="P:pantothenate catabolic process"/>
    <property type="evidence" value="ECO:0007669"/>
    <property type="project" value="InterPro"/>
</dbReference>
<comment type="similarity">
    <text evidence="3">In the N-terminal section; belongs to the HFCD (homo-oligomeric flavin containing Cys decarboxylase) superfamily.</text>
</comment>
<feature type="binding site" evidence="3">
    <location>
        <position position="329"/>
    </location>
    <ligand>
        <name>CTP</name>
        <dbReference type="ChEBI" id="CHEBI:37563"/>
    </ligand>
</feature>
<keyword evidence="3" id="KW-0460">Magnesium</keyword>
<dbReference type="Proteomes" id="UP000196230">
    <property type="component" value="Unassembled WGS sequence"/>
</dbReference>
<dbReference type="SUPFAM" id="SSF52507">
    <property type="entry name" value="Homo-oligomeric flavin-containing Cys decarboxylases, HFCD"/>
    <property type="match status" value="1"/>
</dbReference>
<reference evidence="6 7" key="1">
    <citation type="submission" date="2017-02" db="EMBL/GenBank/DDBJ databases">
        <authorList>
            <person name="Peterson S.W."/>
        </authorList>
    </citation>
    <scope>NUCLEOTIDE SEQUENCE [LARGE SCALE GENOMIC DNA]</scope>
    <source>
        <strain evidence="6 7">2B3F</strain>
    </source>
</reference>
<keyword evidence="3" id="KW-0288">FMN</keyword>
<dbReference type="InterPro" id="IPR005252">
    <property type="entry name" value="CoaBC"/>
</dbReference>
<dbReference type="GO" id="GO:0004632">
    <property type="term" value="F:phosphopantothenate--cysteine ligase activity"/>
    <property type="evidence" value="ECO:0007669"/>
    <property type="project" value="UniProtKB-UniRule"/>
</dbReference>
<keyword evidence="2 3" id="KW-0456">Lyase</keyword>
<dbReference type="Gene3D" id="3.40.50.10300">
    <property type="entry name" value="CoaB-like"/>
    <property type="match status" value="1"/>
</dbReference>
<dbReference type="PANTHER" id="PTHR14359:SF6">
    <property type="entry name" value="PHOSPHOPANTOTHENOYLCYSTEINE DECARBOXYLASE"/>
    <property type="match status" value="1"/>
</dbReference>
<organism evidence="6 7">
    <name type="scientific">Micrococcus lylae</name>
    <dbReference type="NCBI Taxonomy" id="1273"/>
    <lineage>
        <taxon>Bacteria</taxon>
        <taxon>Bacillati</taxon>
        <taxon>Actinomycetota</taxon>
        <taxon>Actinomycetes</taxon>
        <taxon>Micrococcales</taxon>
        <taxon>Micrococcaceae</taxon>
        <taxon>Micrococcus</taxon>
    </lineage>
</organism>
<feature type="binding site" evidence="3">
    <location>
        <position position="388"/>
    </location>
    <ligand>
        <name>CTP</name>
        <dbReference type="ChEBI" id="CHEBI:37563"/>
    </ligand>
</feature>
<comment type="catalytic activity">
    <reaction evidence="3">
        <text>(R)-4'-phosphopantothenate + L-cysteine + CTP = N-[(R)-4-phosphopantothenoyl]-L-cysteine + CMP + diphosphate + H(+)</text>
        <dbReference type="Rhea" id="RHEA:19397"/>
        <dbReference type="ChEBI" id="CHEBI:10986"/>
        <dbReference type="ChEBI" id="CHEBI:15378"/>
        <dbReference type="ChEBI" id="CHEBI:33019"/>
        <dbReference type="ChEBI" id="CHEBI:35235"/>
        <dbReference type="ChEBI" id="CHEBI:37563"/>
        <dbReference type="ChEBI" id="CHEBI:59458"/>
        <dbReference type="ChEBI" id="CHEBI:60377"/>
        <dbReference type="EC" id="6.3.2.5"/>
    </reaction>
</comment>
<dbReference type="InterPro" id="IPR036551">
    <property type="entry name" value="Flavin_trans-like"/>
</dbReference>
<evidence type="ECO:0000313" key="7">
    <source>
        <dbReference type="Proteomes" id="UP000196230"/>
    </source>
</evidence>
<keyword evidence="3" id="KW-0479">Metal-binding</keyword>
<keyword evidence="3" id="KW-0511">Multifunctional enzyme</keyword>
<comment type="caution">
    <text evidence="3">Lacks conserved residue(s) required for the propagation of feature annotation.</text>
</comment>
<dbReference type="SUPFAM" id="SSF102645">
    <property type="entry name" value="CoaB-like"/>
    <property type="match status" value="1"/>
</dbReference>
<dbReference type="GO" id="GO:0071513">
    <property type="term" value="C:phosphopantothenoylcysteine decarboxylase complex"/>
    <property type="evidence" value="ECO:0007669"/>
    <property type="project" value="TreeGrafter"/>
</dbReference>
<proteinExistence type="inferred from homology"/>
<feature type="binding site" evidence="3">
    <location>
        <position position="392"/>
    </location>
    <ligand>
        <name>CTP</name>
        <dbReference type="ChEBI" id="CHEBI:37563"/>
    </ligand>
</feature>
<feature type="binding site" evidence="3">
    <location>
        <begin position="347"/>
        <end position="350"/>
    </location>
    <ligand>
        <name>CTP</name>
        <dbReference type="ChEBI" id="CHEBI:37563"/>
    </ligand>
</feature>
<keyword evidence="3 6" id="KW-0436">Ligase</keyword>
<comment type="pathway">
    <text evidence="3">Cofactor biosynthesis; coenzyme A biosynthesis; CoA from (R)-pantothenate: step 2/5.</text>
</comment>
<dbReference type="InterPro" id="IPR007085">
    <property type="entry name" value="DNA/pantothenate-metab_flavo_C"/>
</dbReference>
<evidence type="ECO:0000256" key="3">
    <source>
        <dbReference type="HAMAP-Rule" id="MF_02225"/>
    </source>
</evidence>
<evidence type="ECO:0000313" key="6">
    <source>
        <dbReference type="EMBL" id="SJN16793.1"/>
    </source>
</evidence>
<dbReference type="PANTHER" id="PTHR14359">
    <property type="entry name" value="HOMO-OLIGOMERIC FLAVIN CONTAINING CYS DECARBOXYLASE FAMILY"/>
    <property type="match status" value="1"/>
</dbReference>
<feature type="domain" description="DNA/pantothenate metabolism flavoprotein C-terminal" evidence="5">
    <location>
        <begin position="226"/>
        <end position="443"/>
    </location>
</feature>
<comment type="cofactor">
    <cofactor evidence="3">
        <name>FMN</name>
        <dbReference type="ChEBI" id="CHEBI:58210"/>
    </cofactor>
    <text evidence="3">Binds 1 FMN per subunit.</text>
</comment>
<dbReference type="Pfam" id="PF02441">
    <property type="entry name" value="Flavoprotein"/>
    <property type="match status" value="1"/>
</dbReference>
<feature type="binding site" evidence="3">
    <location>
        <position position="319"/>
    </location>
    <ligand>
        <name>CTP</name>
        <dbReference type="ChEBI" id="CHEBI:37563"/>
    </ligand>
</feature>
<feature type="region of interest" description="Phosphopantothenate--cysteine ligase" evidence="3">
    <location>
        <begin position="231"/>
        <end position="447"/>
    </location>
</feature>
<dbReference type="InterPro" id="IPR003382">
    <property type="entry name" value="Flavoprotein"/>
</dbReference>
<dbReference type="GO" id="GO:0015937">
    <property type="term" value="P:coenzyme A biosynthetic process"/>
    <property type="evidence" value="ECO:0007669"/>
    <property type="project" value="UniProtKB-UniRule"/>
</dbReference>
<keyword evidence="3" id="KW-0285">Flavoprotein</keyword>
<dbReference type="UniPathway" id="UPA00241">
    <property type="reaction ID" value="UER00353"/>
</dbReference>
<keyword evidence="1 3" id="KW-0210">Decarboxylase</keyword>
<dbReference type="RefSeq" id="WP_087133382.1">
    <property type="nucleotide sequence ID" value="NZ_FUKP01000007.1"/>
</dbReference>
<gene>
    <name evidence="3" type="primary">coaBC</name>
    <name evidence="6" type="ORF">FM125_01135</name>
</gene>
<feature type="region of interest" description="Phosphopantothenoylcysteine decarboxylase" evidence="3">
    <location>
        <begin position="1"/>
        <end position="230"/>
    </location>
</feature>
<feature type="domain" description="Flavoprotein" evidence="4">
    <location>
        <begin position="1"/>
        <end position="166"/>
    </location>
</feature>
<feature type="binding site" evidence="3">
    <location>
        <position position="370"/>
    </location>
    <ligand>
        <name>CTP</name>
        <dbReference type="ChEBI" id="CHEBI:37563"/>
    </ligand>
</feature>
<dbReference type="Pfam" id="PF04127">
    <property type="entry name" value="DFP"/>
    <property type="match status" value="1"/>
</dbReference>
<dbReference type="GO" id="GO:0004633">
    <property type="term" value="F:phosphopantothenoylcysteine decarboxylase activity"/>
    <property type="evidence" value="ECO:0007669"/>
    <property type="project" value="UniProtKB-UniRule"/>
</dbReference>
<evidence type="ECO:0000256" key="2">
    <source>
        <dbReference type="ARBA" id="ARBA00023239"/>
    </source>
</evidence>
<protein>
    <recommendedName>
        <fullName evidence="3">Coenzyme A biosynthesis bifunctional protein CoaBC</fullName>
    </recommendedName>
    <alternativeName>
        <fullName evidence="3">DNA/pantothenate metabolism flavoprotein</fullName>
    </alternativeName>
    <alternativeName>
        <fullName evidence="3">Phosphopantothenoylcysteine synthetase/decarboxylase</fullName>
        <shortName evidence="3">PPCS-PPCDC</shortName>
    </alternativeName>
    <domain>
        <recommendedName>
            <fullName evidence="3">Phosphopantothenoylcysteine decarboxylase</fullName>
            <shortName evidence="3">PPC decarboxylase</shortName>
            <shortName evidence="3">PPC-DC</shortName>
            <ecNumber evidence="3">4.1.1.36</ecNumber>
        </recommendedName>
        <alternativeName>
            <fullName evidence="3">CoaC</fullName>
        </alternativeName>
    </domain>
    <domain>
        <recommendedName>
            <fullName evidence="3">Phosphopantothenate--cysteine ligase</fullName>
            <ecNumber evidence="3">6.3.2.5</ecNumber>
        </recommendedName>
        <alternativeName>
            <fullName evidence="3">CoaB</fullName>
        </alternativeName>
        <alternativeName>
            <fullName evidence="3">Phosphopantothenoylcysteine synthetase</fullName>
            <shortName evidence="3">PPC synthetase</shortName>
            <shortName evidence="3">PPC-S</shortName>
        </alternativeName>
    </domain>
</protein>
<comment type="pathway">
    <text evidence="3">Cofactor biosynthesis; coenzyme A biosynthesis; CoA from (R)-pantothenate: step 3/5.</text>
</comment>
<comment type="catalytic activity">
    <reaction evidence="3">
        <text>N-[(R)-4-phosphopantothenoyl]-L-cysteine + H(+) = (R)-4'-phosphopantetheine + CO2</text>
        <dbReference type="Rhea" id="RHEA:16793"/>
        <dbReference type="ChEBI" id="CHEBI:15378"/>
        <dbReference type="ChEBI" id="CHEBI:16526"/>
        <dbReference type="ChEBI" id="CHEBI:59458"/>
        <dbReference type="ChEBI" id="CHEBI:61723"/>
        <dbReference type="EC" id="4.1.1.36"/>
    </reaction>
</comment>
<dbReference type="EC" id="6.3.2.5" evidence="3"/>
<evidence type="ECO:0000256" key="1">
    <source>
        <dbReference type="ARBA" id="ARBA00022793"/>
    </source>
</evidence>
<evidence type="ECO:0000259" key="5">
    <source>
        <dbReference type="Pfam" id="PF04127"/>
    </source>
</evidence>
<comment type="similarity">
    <text evidence="3">In the C-terminal section; belongs to the PPC synthetase family.</text>
</comment>